<reference evidence="3" key="1">
    <citation type="submission" date="2017-04" db="EMBL/GenBank/DDBJ databases">
        <authorList>
            <person name="Afonso C.L."/>
            <person name="Miller P.J."/>
            <person name="Scott M.A."/>
            <person name="Spackman E."/>
            <person name="Goraichik I."/>
            <person name="Dimitrov K.M."/>
            <person name="Suarez D.L."/>
            <person name="Swayne D.E."/>
        </authorList>
    </citation>
    <scope>NUCLEOTIDE SEQUENCE [LARGE SCALE GENOMIC DNA]</scope>
    <source>
        <strain evidence="3">16-00191</strain>
    </source>
</reference>
<evidence type="ECO:0000313" key="3">
    <source>
        <dbReference type="EMBL" id="SMD86240.1"/>
    </source>
</evidence>
<proteinExistence type="predicted"/>
<reference evidence="2 5" key="3">
    <citation type="submission" date="2019-07" db="EMBL/GenBank/DDBJ databases">
        <authorList>
            <person name="Yu W.S."/>
            <person name="Cheong H.-M."/>
            <person name="Choi Y."/>
            <person name="Hwang K.J."/>
            <person name="Jung K."/>
            <person name="Lee S."/>
            <person name="Choi C."/>
        </authorList>
    </citation>
    <scope>NUCLEOTIDE SEQUENCE [LARGE SCALE GENOMIC DNA]</scope>
    <source>
        <strain evidence="2 5">NCCP 15909</strain>
        <plasmid evidence="2 5">unnamed1</plasmid>
    </source>
</reference>
<evidence type="ECO:0000313" key="1">
    <source>
        <dbReference type="EMBL" id="MDK7393936.1"/>
    </source>
</evidence>
<evidence type="ECO:0000313" key="5">
    <source>
        <dbReference type="Proteomes" id="UP000464796"/>
    </source>
</evidence>
<organism evidence="3 4">
    <name type="scientific">Bacillus pacificus</name>
    <dbReference type="NCBI Taxonomy" id="2026187"/>
    <lineage>
        <taxon>Bacteria</taxon>
        <taxon>Bacillati</taxon>
        <taxon>Bacillota</taxon>
        <taxon>Bacilli</taxon>
        <taxon>Bacillales</taxon>
        <taxon>Bacillaceae</taxon>
        <taxon>Bacillus</taxon>
        <taxon>Bacillus cereus group</taxon>
    </lineage>
</organism>
<dbReference type="AlphaFoldDB" id="A0A6I6YVW1"/>
<name>A0A6I6YVW1_9BACI</name>
<dbReference type="Proteomes" id="UP000464796">
    <property type="component" value="Plasmid unnamed1"/>
</dbReference>
<keyword evidence="2" id="KW-0614">Plasmid</keyword>
<dbReference type="Proteomes" id="UP000194499">
    <property type="component" value="Unassembled WGS sequence"/>
</dbReference>
<dbReference type="EMBL" id="FWZB01000033">
    <property type="protein sequence ID" value="SMD86240.1"/>
    <property type="molecule type" value="Genomic_DNA"/>
</dbReference>
<keyword evidence="5" id="KW-1185">Reference proteome</keyword>
<dbReference type="Proteomes" id="UP001174229">
    <property type="component" value="Unassembled WGS sequence"/>
</dbReference>
<protein>
    <submittedName>
        <fullName evidence="1">Abortive infection system toxin AbiGii family protein</fullName>
    </submittedName>
</protein>
<dbReference type="Pfam" id="PF16873">
    <property type="entry name" value="AbiGii_2"/>
    <property type="match status" value="1"/>
</dbReference>
<geneLocation type="plasmid" evidence="2 5">
    <name>unnamed1</name>
</geneLocation>
<dbReference type="InterPro" id="IPR031707">
    <property type="entry name" value="AbiGii_2"/>
</dbReference>
<reference evidence="4" key="2">
    <citation type="submission" date="2017-04" db="EMBL/GenBank/DDBJ databases">
        <authorList>
            <person name="Criscuolo A."/>
        </authorList>
    </citation>
    <scope>NUCLEOTIDE SEQUENCE [LARGE SCALE GENOMIC DNA]</scope>
</reference>
<dbReference type="GeneID" id="69534759"/>
<dbReference type="EMBL" id="CP041978">
    <property type="protein sequence ID" value="QHH87618.1"/>
    <property type="molecule type" value="Genomic_DNA"/>
</dbReference>
<dbReference type="RefSeq" id="WP_046648609.1">
    <property type="nucleotide sequence ID" value="NZ_CP086329.1"/>
</dbReference>
<evidence type="ECO:0000313" key="4">
    <source>
        <dbReference type="Proteomes" id="UP000194499"/>
    </source>
</evidence>
<dbReference type="EMBL" id="JAPNPE010000011">
    <property type="protein sequence ID" value="MDK7393936.1"/>
    <property type="molecule type" value="Genomic_DNA"/>
</dbReference>
<gene>
    <name evidence="3" type="ORF">BACERE00191_01603</name>
    <name evidence="2" type="ORF">FPL01_01170</name>
    <name evidence="1" type="ORF">OWO78_21395</name>
</gene>
<accession>A0A6I6YVW1</accession>
<reference evidence="1" key="4">
    <citation type="submission" date="2022-11" db="EMBL/GenBank/DDBJ databases">
        <title>WGS-based characterization of Bacillus cereus isolated from food &amp; feed additives.</title>
        <authorList>
            <person name="Bogaerts B."/>
            <person name="Fraiture M.-A."/>
            <person name="Roosens N.H.C."/>
            <person name="De Keersmaecker S.C.J."/>
            <person name="Vanneste K."/>
        </authorList>
    </citation>
    <scope>NUCLEOTIDE SEQUENCE</scope>
    <source>
        <strain evidence="1">74.2</strain>
    </source>
</reference>
<sequence>MFANFNKALLNNNQKDTKIPKEVLGSLNEKLPNDLVYVEIEDRKGVVALTSNSSSMEFGGLSFDLNNDVFAEFKPSNVKEVLEFLYRTQRKYTISKDANEYITINGNKFKIDEVIKDPFKENEIGKYDITIYPQPFPEPFKLSFEGKGVKKDITFKRQPFADMHKVLFKNIDNETFSISYVLDEREKHLKFNFSLNLENTKTVEETVEALKLYYAFVSGDIKLNGSELNEYAIKETEKTSVLETIKFWEKVLELQRRLRVTFIPKSKLEIEDIVLIEKLYRTLIEEKPYKEYINISELTLTGTNDVEKLLGQSGLSMSFHQHDNVKVFGVNLDLYSIICYFDFKVTDIKSSEINKADVSKSILVVEPVEGRKTYQSSIHFSTEQELKDYELNNTELQYAEEIIIN</sequence>
<evidence type="ECO:0000313" key="2">
    <source>
        <dbReference type="EMBL" id="QHH87618.1"/>
    </source>
</evidence>